<organism evidence="2 3">
    <name type="scientific">Frigoriglobus tundricola</name>
    <dbReference type="NCBI Taxonomy" id="2774151"/>
    <lineage>
        <taxon>Bacteria</taxon>
        <taxon>Pseudomonadati</taxon>
        <taxon>Planctomycetota</taxon>
        <taxon>Planctomycetia</taxon>
        <taxon>Gemmatales</taxon>
        <taxon>Gemmataceae</taxon>
        <taxon>Frigoriglobus</taxon>
    </lineage>
</organism>
<dbReference type="PANTHER" id="PTHR34512:SF30">
    <property type="entry name" value="OUTER MEMBRANE PROTEIN ASSEMBLY FACTOR BAMB"/>
    <property type="match status" value="1"/>
</dbReference>
<keyword evidence="3" id="KW-1185">Reference proteome</keyword>
<proteinExistence type="predicted"/>
<dbReference type="InterPro" id="IPR011047">
    <property type="entry name" value="Quinoprotein_ADH-like_sf"/>
</dbReference>
<dbReference type="PANTHER" id="PTHR34512">
    <property type="entry name" value="CELL SURFACE PROTEIN"/>
    <property type="match status" value="1"/>
</dbReference>
<dbReference type="Proteomes" id="UP000503447">
    <property type="component" value="Chromosome"/>
</dbReference>
<dbReference type="RefSeq" id="WP_171470257.1">
    <property type="nucleotide sequence ID" value="NZ_CP053452.2"/>
</dbReference>
<evidence type="ECO:0000313" key="2">
    <source>
        <dbReference type="EMBL" id="QJW94214.1"/>
    </source>
</evidence>
<dbReference type="Gene3D" id="2.130.10.10">
    <property type="entry name" value="YVTN repeat-like/Quinoprotein amine dehydrogenase"/>
    <property type="match status" value="1"/>
</dbReference>
<gene>
    <name evidence="2" type="ORF">FTUN_1734</name>
</gene>
<accession>A0A6M5YKW0</accession>
<dbReference type="SUPFAM" id="SSF50998">
    <property type="entry name" value="Quinoprotein alcohol dehydrogenase-like"/>
    <property type="match status" value="1"/>
</dbReference>
<reference evidence="3" key="1">
    <citation type="submission" date="2020-05" db="EMBL/GenBank/DDBJ databases">
        <title>Frigoriglobus tundricola gen. nov., sp. nov., a psychrotolerant cellulolytic planctomycete of the family Gemmataceae with two divergent copies of 16S rRNA gene.</title>
        <authorList>
            <person name="Kulichevskaya I.S."/>
            <person name="Ivanova A.A."/>
            <person name="Naumoff D.G."/>
            <person name="Beletsky A.V."/>
            <person name="Rijpstra W.I.C."/>
            <person name="Sinninghe Damste J.S."/>
            <person name="Mardanov A.V."/>
            <person name="Ravin N.V."/>
            <person name="Dedysh S.N."/>
        </authorList>
    </citation>
    <scope>NUCLEOTIDE SEQUENCE [LARGE SCALE GENOMIC DNA]</scope>
    <source>
        <strain evidence="3">PL17</strain>
    </source>
</reference>
<dbReference type="Pfam" id="PF13360">
    <property type="entry name" value="PQQ_2"/>
    <property type="match status" value="1"/>
</dbReference>
<dbReference type="AlphaFoldDB" id="A0A6M5YKW0"/>
<name>A0A6M5YKW0_9BACT</name>
<dbReference type="KEGG" id="ftj:FTUN_1734"/>
<dbReference type="InterPro" id="IPR015943">
    <property type="entry name" value="WD40/YVTN_repeat-like_dom_sf"/>
</dbReference>
<dbReference type="InterPro" id="IPR002372">
    <property type="entry name" value="PQQ_rpt_dom"/>
</dbReference>
<dbReference type="EMBL" id="CP053452">
    <property type="protein sequence ID" value="QJW94214.1"/>
    <property type="molecule type" value="Genomic_DNA"/>
</dbReference>
<feature type="domain" description="Pyrrolo-quinoline quinone repeat" evidence="1">
    <location>
        <begin position="86"/>
        <end position="344"/>
    </location>
</feature>
<evidence type="ECO:0000259" key="1">
    <source>
        <dbReference type="Pfam" id="PF13360"/>
    </source>
</evidence>
<sequence>MSRALLTSAIVLFLALTAAGGDWPQWRGPSRDGHAVAARLPANWPDAAPAPAWKAKIGEGYAGAAVAGGKVFALARDDAQGTECASCFDLVSGKRLWDVRYAAGFKAPDPTAGRGPNATPAADGDRVYFFGLAGMLTCVEIATGKALWQHDCLKEYWGVAKSARGDDTWFPPCGASASPLVDGDTLIVPVGGTKAGAVTGFDRATGKLLWKALDDRSSYASPVIAAPGGVKQIVAFTGTRMVGLRYADRELLWDQPFQARYEQTIVGPVVWKDRVVMGGEQRATFALKLTRDGSAMRAEQVWKSDDLKMYLTTPVIVGEHLIGFDHRTGKLACLALGDGTTAWTSPSFGTKHLTFVAAGNTLLILTLDGALTVATVSASGYEVVTKWKVSEKGTWAHPALAGNRLIVKGPEDLMCYELR</sequence>
<evidence type="ECO:0000313" key="3">
    <source>
        <dbReference type="Proteomes" id="UP000503447"/>
    </source>
</evidence>
<protein>
    <recommendedName>
        <fullName evidence="1">Pyrrolo-quinoline quinone repeat domain-containing protein</fullName>
    </recommendedName>
</protein>